<evidence type="ECO:0000256" key="1">
    <source>
        <dbReference type="SAM" id="MobiDB-lite"/>
    </source>
</evidence>
<sequence length="574" mass="60839">MVRIRASAALHFFPHAPLSVHNQPTLAVVHNGVVTGSSGEVSVGGRWKTVGMENTAAAPGFESEMGSDAVAVRAAENALAAAAELTDIDPAALSSDSLLEFTGLLGNICRLVEGRQVGNVGDIARRSDTDAGFDGLAARHGASSAAALFEKITGAKNSTAYRYTRLATHTTPRVSDTGLPLAPVFAQTAQALAEGTIGLDAAEAITATLAPVLPRAVPEQMDRAEATLLGNATGANGEAPVSADNLRQQARAFCAVLDPDGVEPSAEELHEARKLVFRHQDDGTLKITGTLSPEQAAQVTPVFDAYMSKRTSPTFMQAEELADNEEAPEERSKPQERADVFTAIIGGTGKQKTAPKLHGRGPTVLVTVDERNLDSGTGAAWSPGTPAPLPMSYVKQMQCDGDTRQVAINSDGEVLNLGTAERFFSTQQRLALIARDAPTCVAPDCHIPAWLCEAHHIQRWETGGRTDLSNGILVCWFHHRLLERGEWAITRDNNGRPRVVPPGWYVNRRYLGQRRAPGDGTTAAEPRTSAAGPQTSAPRRGTNATRPRTSAPEGTTNSENGGPLDDARDTGPRS</sequence>
<evidence type="ECO:0000313" key="4">
    <source>
        <dbReference type="Proteomes" id="UP000221369"/>
    </source>
</evidence>
<evidence type="ECO:0000259" key="2">
    <source>
        <dbReference type="SMART" id="SM00507"/>
    </source>
</evidence>
<dbReference type="SMART" id="SM00507">
    <property type="entry name" value="HNHc"/>
    <property type="match status" value="1"/>
</dbReference>
<gene>
    <name evidence="3" type="ORF">ATJ78_0080</name>
</gene>
<evidence type="ECO:0000313" key="3">
    <source>
        <dbReference type="EMBL" id="PFG29183.1"/>
    </source>
</evidence>
<keyword evidence="4" id="KW-1185">Reference proteome</keyword>
<dbReference type="Pfam" id="PF02720">
    <property type="entry name" value="DUF222"/>
    <property type="match status" value="1"/>
</dbReference>
<dbReference type="Pfam" id="PF13391">
    <property type="entry name" value="HNH_2"/>
    <property type="match status" value="1"/>
</dbReference>
<comment type="caution">
    <text evidence="3">The sequence shown here is derived from an EMBL/GenBank/DDBJ whole genome shotgun (WGS) entry which is preliminary data.</text>
</comment>
<feature type="compositionally biased region" description="Polar residues" evidence="1">
    <location>
        <begin position="531"/>
        <end position="560"/>
    </location>
</feature>
<dbReference type="Proteomes" id="UP000221369">
    <property type="component" value="Unassembled WGS sequence"/>
</dbReference>
<dbReference type="EMBL" id="PDJE01000001">
    <property type="protein sequence ID" value="PFG29183.1"/>
    <property type="molecule type" value="Genomic_DNA"/>
</dbReference>
<dbReference type="InterPro" id="IPR003615">
    <property type="entry name" value="HNH_nuc"/>
</dbReference>
<name>A0A2A9DRG2_9MICO</name>
<feature type="region of interest" description="Disordered" evidence="1">
    <location>
        <begin position="513"/>
        <end position="574"/>
    </location>
</feature>
<dbReference type="AlphaFoldDB" id="A0A2A9DRG2"/>
<accession>A0A2A9DRG2</accession>
<protein>
    <submittedName>
        <fullName evidence="3">Uncharacterized protein DUF222</fullName>
    </submittedName>
</protein>
<organism evidence="3 4">
    <name type="scientific">Paramicrobacterium agarici</name>
    <dbReference type="NCBI Taxonomy" id="630514"/>
    <lineage>
        <taxon>Bacteria</taxon>
        <taxon>Bacillati</taxon>
        <taxon>Actinomycetota</taxon>
        <taxon>Actinomycetes</taxon>
        <taxon>Micrococcales</taxon>
        <taxon>Microbacteriaceae</taxon>
        <taxon>Paramicrobacterium</taxon>
    </lineage>
</organism>
<reference evidence="3 4" key="1">
    <citation type="submission" date="2017-10" db="EMBL/GenBank/DDBJ databases">
        <title>Sequencing the genomes of 1000 actinobacteria strains.</title>
        <authorList>
            <person name="Klenk H.-P."/>
        </authorList>
    </citation>
    <scope>NUCLEOTIDE SEQUENCE [LARGE SCALE GENOMIC DNA]</scope>
    <source>
        <strain evidence="3 4">DSM 21798</strain>
    </source>
</reference>
<feature type="compositionally biased region" description="Basic and acidic residues" evidence="1">
    <location>
        <begin position="565"/>
        <end position="574"/>
    </location>
</feature>
<dbReference type="InterPro" id="IPR003870">
    <property type="entry name" value="DUF222"/>
</dbReference>
<proteinExistence type="predicted"/>
<feature type="domain" description="HNH nuclease" evidence="2">
    <location>
        <begin position="427"/>
        <end position="480"/>
    </location>
</feature>
<dbReference type="CDD" id="cd00085">
    <property type="entry name" value="HNHc"/>
    <property type="match status" value="1"/>
</dbReference>